<dbReference type="InterPro" id="IPR032466">
    <property type="entry name" value="Metal_Hydrolase"/>
</dbReference>
<gene>
    <name evidence="6" type="ORF">BOCO_1096</name>
</gene>
<evidence type="ECO:0000256" key="2">
    <source>
        <dbReference type="ARBA" id="ARBA00022801"/>
    </source>
</evidence>
<keyword evidence="2" id="KW-0378">Hydrolase</keyword>
<reference evidence="6 7" key="1">
    <citation type="journal article" date="2017" name="BMC Genomics">
        <title>Comparative genomic and phylogenomic analyses of the Bifidobacteriaceae family.</title>
        <authorList>
            <person name="Lugli G.A."/>
            <person name="Milani C."/>
            <person name="Turroni F."/>
            <person name="Duranti S."/>
            <person name="Mancabelli L."/>
            <person name="Mangifesta M."/>
            <person name="Ferrario C."/>
            <person name="Modesto M."/>
            <person name="Mattarelli P."/>
            <person name="Jiri K."/>
            <person name="van Sinderen D."/>
            <person name="Ventura M."/>
        </authorList>
    </citation>
    <scope>NUCLEOTIDE SEQUENCE [LARGE SCALE GENOMIC DNA]</scope>
    <source>
        <strain evidence="6 7">DSM 22924</strain>
    </source>
</reference>
<comment type="caution">
    <text evidence="6">The sequence shown here is derived from an EMBL/GenBank/DDBJ whole genome shotgun (WGS) entry which is preliminary data.</text>
</comment>
<proteinExistence type="inferred from homology"/>
<feature type="binding site" description="via carbamate group" evidence="4">
    <location>
        <position position="156"/>
    </location>
    <ligand>
        <name>Zn(2+)</name>
        <dbReference type="ChEBI" id="CHEBI:29105"/>
        <label>2</label>
    </ligand>
</feature>
<accession>A0A261ER03</accession>
<feature type="binding site" description="via carbamate group" evidence="4">
    <location>
        <position position="156"/>
    </location>
    <ligand>
        <name>Zn(2+)</name>
        <dbReference type="ChEBI" id="CHEBI:29105"/>
        <label>1</label>
    </ligand>
</feature>
<dbReference type="PIRSF" id="PIRSF016839">
    <property type="entry name" value="PhP"/>
    <property type="match status" value="1"/>
</dbReference>
<evidence type="ECO:0000256" key="5">
    <source>
        <dbReference type="PROSITE-ProRule" id="PRU00679"/>
    </source>
</evidence>
<evidence type="ECO:0000256" key="1">
    <source>
        <dbReference type="ARBA" id="ARBA00022723"/>
    </source>
</evidence>
<keyword evidence="7" id="KW-1185">Reference proteome</keyword>
<name>A0A261ER03_9BIFI</name>
<protein>
    <submittedName>
        <fullName evidence="6">Phosphotriesterase</fullName>
    </submittedName>
</protein>
<evidence type="ECO:0000256" key="4">
    <source>
        <dbReference type="PIRSR" id="PIRSR601559-51"/>
    </source>
</evidence>
<dbReference type="GO" id="GO:0008270">
    <property type="term" value="F:zinc ion binding"/>
    <property type="evidence" value="ECO:0007669"/>
    <property type="project" value="InterPro"/>
</dbReference>
<evidence type="ECO:0000313" key="6">
    <source>
        <dbReference type="EMBL" id="OZG49287.1"/>
    </source>
</evidence>
<organism evidence="6 7">
    <name type="scientific">Bombiscardovia coagulans</name>
    <dbReference type="NCBI Taxonomy" id="686666"/>
    <lineage>
        <taxon>Bacteria</taxon>
        <taxon>Bacillati</taxon>
        <taxon>Actinomycetota</taxon>
        <taxon>Actinomycetes</taxon>
        <taxon>Bifidobacteriales</taxon>
        <taxon>Bifidobacteriaceae</taxon>
        <taxon>Bombiscardovia</taxon>
    </lineage>
</organism>
<dbReference type="AlphaFoldDB" id="A0A261ER03"/>
<comment type="cofactor">
    <cofactor evidence="4">
        <name>a divalent metal cation</name>
        <dbReference type="ChEBI" id="CHEBI:60240"/>
    </cofactor>
    <text evidence="4">Binds 2 divalent metal cations per subunit.</text>
</comment>
<dbReference type="Pfam" id="PF02126">
    <property type="entry name" value="PTE"/>
    <property type="match status" value="1"/>
</dbReference>
<dbReference type="Gene3D" id="3.20.20.140">
    <property type="entry name" value="Metal-dependent hydrolases"/>
    <property type="match status" value="1"/>
</dbReference>
<dbReference type="RefSeq" id="WP_094723099.1">
    <property type="nucleotide sequence ID" value="NZ_MWWS01000005.1"/>
</dbReference>
<dbReference type="PANTHER" id="PTHR10819">
    <property type="entry name" value="PHOSPHOTRIESTERASE-RELATED"/>
    <property type="match status" value="1"/>
</dbReference>
<feature type="binding site" evidence="4">
    <location>
        <position position="24"/>
    </location>
    <ligand>
        <name>Zn(2+)</name>
        <dbReference type="ChEBI" id="CHEBI:29105"/>
        <label>1</label>
    </ligand>
</feature>
<sequence>MAYVRTILGDVDPATLGVVDSHDHLIRVGAGEVYIDADHQLDSVEKAQIEAGYFVDASLQWSSNGGTVVDMCPINCGRNPEMLAEVARSVNHLQVIAATGFHREHVYLETQSHWVNRYTAEQIADLVIADIREGIDQNDYSGPIVERSPYKAGVIKIGTAYGKITPFEHKCMEAAAMAAIETGAPINTHTTYGTCGLEQAQTLIDMGVPAEQIAIGHIQRNADVYYLEQILDLGVYLEIDGTYRIKYQPDSNRILELAAFKKDGFEDRILLGTDSGKRSYQKVYGSVTGVDYNPAVDGPRMIAEGFDPTYVDKLLMTNAQRFFAMRKEG</sequence>
<feature type="binding site" evidence="4">
    <location>
        <position position="22"/>
    </location>
    <ligand>
        <name>Zn(2+)</name>
        <dbReference type="ChEBI" id="CHEBI:29105"/>
        <label>1</label>
    </ligand>
</feature>
<feature type="binding site" evidence="4">
    <location>
        <position position="189"/>
    </location>
    <ligand>
        <name>Zn(2+)</name>
        <dbReference type="ChEBI" id="CHEBI:29105"/>
        <label>2</label>
    </ligand>
</feature>
<dbReference type="Proteomes" id="UP000216004">
    <property type="component" value="Unassembled WGS sequence"/>
</dbReference>
<feature type="binding site" evidence="4">
    <location>
        <position position="274"/>
    </location>
    <ligand>
        <name>Zn(2+)</name>
        <dbReference type="ChEBI" id="CHEBI:29105"/>
        <label>1</label>
    </ligand>
</feature>
<dbReference type="PROSITE" id="PS51347">
    <property type="entry name" value="PHOSPHOTRIESTERASE_2"/>
    <property type="match status" value="1"/>
</dbReference>
<feature type="binding site" evidence="4">
    <location>
        <position position="217"/>
    </location>
    <ligand>
        <name>Zn(2+)</name>
        <dbReference type="ChEBI" id="CHEBI:29105"/>
        <label>2</label>
    </ligand>
</feature>
<dbReference type="SUPFAM" id="SSF51556">
    <property type="entry name" value="Metallo-dependent hydrolases"/>
    <property type="match status" value="1"/>
</dbReference>
<evidence type="ECO:0000256" key="3">
    <source>
        <dbReference type="PIRSR" id="PIRSR601559-50"/>
    </source>
</evidence>
<dbReference type="GO" id="GO:0016787">
    <property type="term" value="F:hydrolase activity"/>
    <property type="evidence" value="ECO:0007669"/>
    <property type="project" value="UniProtKB-KW"/>
</dbReference>
<feature type="modified residue" description="N6-carboxylysine" evidence="3 5">
    <location>
        <position position="156"/>
    </location>
</feature>
<dbReference type="InterPro" id="IPR001559">
    <property type="entry name" value="Phosphotriesterase"/>
</dbReference>
<dbReference type="PANTHER" id="PTHR10819:SF3">
    <property type="entry name" value="PHOSPHOTRIESTERASE-RELATED PROTEIN"/>
    <property type="match status" value="1"/>
</dbReference>
<dbReference type="OrthoDB" id="9795018at2"/>
<evidence type="ECO:0000313" key="7">
    <source>
        <dbReference type="Proteomes" id="UP000216004"/>
    </source>
</evidence>
<keyword evidence="1 4" id="KW-0479">Metal-binding</keyword>
<comment type="similarity">
    <text evidence="5">Belongs to the metallo-dependent hydrolases superfamily. Phosphotriesterase family.</text>
</comment>
<dbReference type="EMBL" id="MWWS01000005">
    <property type="protein sequence ID" value="OZG49287.1"/>
    <property type="molecule type" value="Genomic_DNA"/>
</dbReference>